<protein>
    <recommendedName>
        <fullName evidence="3">DUF3244 domain-containing protein</fullName>
    </recommendedName>
</protein>
<evidence type="ECO:0000313" key="1">
    <source>
        <dbReference type="EMBL" id="EOA53299.1"/>
    </source>
</evidence>
<dbReference type="PATRIC" id="fig|1121098.3.peg.3161"/>
<comment type="caution">
    <text evidence="1">The sequence shown here is derived from an EMBL/GenBank/DDBJ whole genome shotgun (WGS) entry which is preliminary data.</text>
</comment>
<dbReference type="HOGENOM" id="CLU_2047404_0_0_10"/>
<dbReference type="EMBL" id="AQHY01000036">
    <property type="protein sequence ID" value="EOA53299.1"/>
    <property type="molecule type" value="Genomic_DNA"/>
</dbReference>
<evidence type="ECO:0008006" key="3">
    <source>
        <dbReference type="Google" id="ProtNLM"/>
    </source>
</evidence>
<evidence type="ECO:0000313" key="2">
    <source>
        <dbReference type="Proteomes" id="UP000017831"/>
    </source>
</evidence>
<dbReference type="Proteomes" id="UP000017831">
    <property type="component" value="Unassembled WGS sequence"/>
</dbReference>
<dbReference type="STRING" id="1121098.HMPREF1534_03107"/>
<organism evidence="1 2">
    <name type="scientific">Phocaeicola massiliensis B84634 = Timone 84634 = DSM 17679 = JCM 13223</name>
    <dbReference type="NCBI Taxonomy" id="1121098"/>
    <lineage>
        <taxon>Bacteria</taxon>
        <taxon>Pseudomonadati</taxon>
        <taxon>Bacteroidota</taxon>
        <taxon>Bacteroidia</taxon>
        <taxon>Bacteroidales</taxon>
        <taxon>Bacteroidaceae</taxon>
        <taxon>Phocaeicola</taxon>
    </lineage>
</organism>
<gene>
    <name evidence="1" type="ORF">HMPREF1534_03107</name>
</gene>
<name>U6R9K2_9BACT</name>
<dbReference type="AlphaFoldDB" id="U6R9K2"/>
<sequence length="122" mass="14189">MQNMKNAVLVLTAFLLLFPYKLMAENKVISIEDGWNIEDERSISFAPQLSIDEQNIYIYSEKELNDLEVIIKDSLGNVIYYNVTTVSEYTTYPILIDNWNKGEYTIQIREKSNYLVGSVHIK</sequence>
<dbReference type="Gene3D" id="2.60.40.3080">
    <property type="match status" value="1"/>
</dbReference>
<dbReference type="InterPro" id="IPR021638">
    <property type="entry name" value="DUF3244"/>
</dbReference>
<reference evidence="1 2" key="1">
    <citation type="submission" date="2013-04" db="EMBL/GenBank/DDBJ databases">
        <title>The Genome Sequence of Bacteroides massiliensis DSM 17679.</title>
        <authorList>
            <consortium name="The Broad Institute Genomics Platform"/>
            <person name="Earl A."/>
            <person name="Ward D."/>
            <person name="Feldgarden M."/>
            <person name="Gevers D."/>
            <person name="Martens E."/>
            <person name="Fenner L."/>
            <person name="Roux V."/>
            <person name="Mallet M.N."/>
            <person name="Raoult D."/>
            <person name="Walker B."/>
            <person name="Young S."/>
            <person name="Zeng Q."/>
            <person name="Gargeya S."/>
            <person name="Fitzgerald M."/>
            <person name="Haas B."/>
            <person name="Abouelleil A."/>
            <person name="Allen A.W."/>
            <person name="Alvarado L."/>
            <person name="Arachchi H.M."/>
            <person name="Berlin A.M."/>
            <person name="Chapman S.B."/>
            <person name="Gainer-Dewar J."/>
            <person name="Goldberg J."/>
            <person name="Griggs A."/>
            <person name="Gujja S."/>
            <person name="Hansen M."/>
            <person name="Howarth C."/>
            <person name="Imamovic A."/>
            <person name="Ireland A."/>
            <person name="Larimer J."/>
            <person name="McCowan C."/>
            <person name="Murphy C."/>
            <person name="Pearson M."/>
            <person name="Poon T.W."/>
            <person name="Priest M."/>
            <person name="Roberts A."/>
            <person name="Saif S."/>
            <person name="Shea T."/>
            <person name="Sisk P."/>
            <person name="Sykes S."/>
            <person name="Wortman J."/>
            <person name="Nusbaum C."/>
            <person name="Birren B."/>
        </authorList>
    </citation>
    <scope>NUCLEOTIDE SEQUENCE [LARGE SCALE GENOMIC DNA]</scope>
    <source>
        <strain evidence="2">B84634 / Timone 84634 / DSM 17679 / JCM 13223</strain>
    </source>
</reference>
<keyword evidence="2" id="KW-1185">Reference proteome</keyword>
<accession>U6R9K2</accession>
<dbReference type="eggNOG" id="ENOG502ZICZ">
    <property type="taxonomic scope" value="Bacteria"/>
</dbReference>
<dbReference type="Pfam" id="PF11589">
    <property type="entry name" value="DUF3244"/>
    <property type="match status" value="1"/>
</dbReference>
<proteinExistence type="predicted"/>